<feature type="transmembrane region" description="Helical" evidence="9">
    <location>
        <begin position="21"/>
        <end position="41"/>
    </location>
</feature>
<dbReference type="PANTHER" id="PTHR45828:SF9">
    <property type="entry name" value="CELL WALL INTEGRITY AND STRESS RESPONSE COMPONENT 4-LIKE-RELATED"/>
    <property type="match status" value="1"/>
</dbReference>
<dbReference type="GO" id="GO:0045087">
    <property type="term" value="P:innate immune response"/>
    <property type="evidence" value="ECO:0007669"/>
    <property type="project" value="UniProtKB-KW"/>
</dbReference>
<comment type="similarity">
    <text evidence="2">Belongs to the insect defense protein family.</text>
</comment>
<protein>
    <recommendedName>
        <fullName evidence="10">Reelin domain-containing protein</fullName>
    </recommendedName>
</protein>
<gene>
    <name evidence="11" type="primary">ORF172029</name>
</gene>
<sequence length="275" mass="30964">TTFILSFRFHSTTRQARMSELLEYSLLGLVILCLVSAVDGYPTGAPAGTCFTRYPKHKGTGTQTTPCPIHIQLSTSTYSSGEEIKVVVEDPSPNKELFAGIQIAAFKDSDLDEEIVGQFLSFQPINKLKIITCLGGYKNMVTHRIRVKVQKVELTWKAPSQNIGNITFKATIVANFNTFWTKVESKLSPTNKHDIVIKPPNLHISKPMVHNIDFSRCGTSTGCFLYPQHCRNKDCLVAVSFRYYPSKDSYMFEIYSKITKLDCSWVFRRQINGTG</sequence>
<evidence type="ECO:0000256" key="3">
    <source>
        <dbReference type="ARBA" id="ARBA00022525"/>
    </source>
</evidence>
<keyword evidence="7" id="KW-0391">Immunity</keyword>
<evidence type="ECO:0000256" key="7">
    <source>
        <dbReference type="ARBA" id="ARBA00022859"/>
    </source>
</evidence>
<keyword evidence="3" id="KW-0964">Secreted</keyword>
<keyword evidence="4" id="KW-0929">Antimicrobial</keyword>
<comment type="subcellular location">
    <subcellularLocation>
        <location evidence="1">Secreted</location>
    </subcellularLocation>
</comment>
<dbReference type="Pfam" id="PF02014">
    <property type="entry name" value="Reeler"/>
    <property type="match status" value="1"/>
</dbReference>
<evidence type="ECO:0000256" key="4">
    <source>
        <dbReference type="ARBA" id="ARBA00022529"/>
    </source>
</evidence>
<organism evidence="11">
    <name type="scientific">Arion vulgaris</name>
    <dbReference type="NCBI Taxonomy" id="1028688"/>
    <lineage>
        <taxon>Eukaryota</taxon>
        <taxon>Metazoa</taxon>
        <taxon>Spiralia</taxon>
        <taxon>Lophotrochozoa</taxon>
        <taxon>Mollusca</taxon>
        <taxon>Gastropoda</taxon>
        <taxon>Heterobranchia</taxon>
        <taxon>Euthyneura</taxon>
        <taxon>Panpulmonata</taxon>
        <taxon>Eupulmonata</taxon>
        <taxon>Stylommatophora</taxon>
        <taxon>Helicina</taxon>
        <taxon>Arionoidea</taxon>
        <taxon>Arionidae</taxon>
        <taxon>Arion</taxon>
    </lineage>
</organism>
<accession>A0A0B7B9P2</accession>
<dbReference type="PANTHER" id="PTHR45828">
    <property type="entry name" value="CYTOCHROME B561/FERRIC REDUCTASE TRANSMEMBRANE"/>
    <property type="match status" value="1"/>
</dbReference>
<reference evidence="11" key="1">
    <citation type="submission" date="2014-12" db="EMBL/GenBank/DDBJ databases">
        <title>Insight into the proteome of Arion vulgaris.</title>
        <authorList>
            <person name="Aradska J."/>
            <person name="Bulat T."/>
            <person name="Smidak R."/>
            <person name="Sarate P."/>
            <person name="Gangsoo J."/>
            <person name="Sialana F."/>
            <person name="Bilban M."/>
            <person name="Lubec G."/>
        </authorList>
    </citation>
    <scope>NUCLEOTIDE SEQUENCE</scope>
    <source>
        <tissue evidence="11">Skin</tissue>
    </source>
</reference>
<keyword evidence="9" id="KW-0812">Transmembrane</keyword>
<name>A0A0B7B9P2_9EUPU</name>
<keyword evidence="8" id="KW-0044">Antibiotic</keyword>
<dbReference type="Gene3D" id="2.60.40.4060">
    <property type="entry name" value="Reeler domain"/>
    <property type="match status" value="1"/>
</dbReference>
<dbReference type="InterPro" id="IPR002861">
    <property type="entry name" value="Reeler_dom"/>
</dbReference>
<keyword evidence="6" id="KW-0732">Signal</keyword>
<dbReference type="CDD" id="cd08544">
    <property type="entry name" value="Reeler"/>
    <property type="match status" value="1"/>
</dbReference>
<keyword evidence="5" id="KW-0399">Innate immunity</keyword>
<keyword evidence="9" id="KW-1133">Transmembrane helix</keyword>
<dbReference type="GO" id="GO:0042742">
    <property type="term" value="P:defense response to bacterium"/>
    <property type="evidence" value="ECO:0007669"/>
    <property type="project" value="UniProtKB-KW"/>
</dbReference>
<dbReference type="GO" id="GO:0016020">
    <property type="term" value="C:membrane"/>
    <property type="evidence" value="ECO:0007669"/>
    <property type="project" value="TreeGrafter"/>
</dbReference>
<evidence type="ECO:0000256" key="5">
    <source>
        <dbReference type="ARBA" id="ARBA00022588"/>
    </source>
</evidence>
<evidence type="ECO:0000259" key="10">
    <source>
        <dbReference type="PROSITE" id="PS51019"/>
    </source>
</evidence>
<evidence type="ECO:0000256" key="1">
    <source>
        <dbReference type="ARBA" id="ARBA00004613"/>
    </source>
</evidence>
<evidence type="ECO:0000256" key="6">
    <source>
        <dbReference type="ARBA" id="ARBA00022729"/>
    </source>
</evidence>
<feature type="non-terminal residue" evidence="11">
    <location>
        <position position="1"/>
    </location>
</feature>
<dbReference type="GO" id="GO:0005576">
    <property type="term" value="C:extracellular region"/>
    <property type="evidence" value="ECO:0007669"/>
    <property type="project" value="UniProtKB-SubCell"/>
</dbReference>
<dbReference type="PROSITE" id="PS51019">
    <property type="entry name" value="REELIN"/>
    <property type="match status" value="1"/>
</dbReference>
<dbReference type="InterPro" id="IPR051237">
    <property type="entry name" value="Ferric-chelate_Red/DefProt"/>
</dbReference>
<dbReference type="InterPro" id="IPR042307">
    <property type="entry name" value="Reeler_sf"/>
</dbReference>
<evidence type="ECO:0000256" key="2">
    <source>
        <dbReference type="ARBA" id="ARBA00008501"/>
    </source>
</evidence>
<feature type="domain" description="Reelin" evidence="10">
    <location>
        <begin position="35"/>
        <end position="203"/>
    </location>
</feature>
<evidence type="ECO:0000256" key="8">
    <source>
        <dbReference type="ARBA" id="ARBA00023022"/>
    </source>
</evidence>
<proteinExistence type="inferred from homology"/>
<evidence type="ECO:0000313" key="11">
    <source>
        <dbReference type="EMBL" id="CEK89627.1"/>
    </source>
</evidence>
<dbReference type="EMBL" id="HACG01042762">
    <property type="protein sequence ID" value="CEK89627.1"/>
    <property type="molecule type" value="Transcribed_RNA"/>
</dbReference>
<evidence type="ECO:0000256" key="9">
    <source>
        <dbReference type="SAM" id="Phobius"/>
    </source>
</evidence>
<dbReference type="AlphaFoldDB" id="A0A0B7B9P2"/>
<keyword evidence="9" id="KW-0472">Membrane</keyword>